<dbReference type="Proteomes" id="UP001595892">
    <property type="component" value="Unassembled WGS sequence"/>
</dbReference>
<keyword evidence="1" id="KW-0812">Transmembrane</keyword>
<protein>
    <recommendedName>
        <fullName evidence="4">ATP synthase subunit I</fullName>
    </recommendedName>
</protein>
<comment type="caution">
    <text evidence="2">The sequence shown here is derived from an EMBL/GenBank/DDBJ whole genome shotgun (WGS) entry which is preliminary data.</text>
</comment>
<name>A0ABV9NMI8_9GAMM</name>
<dbReference type="RefSeq" id="WP_377005125.1">
    <property type="nucleotide sequence ID" value="NZ_JBHSGG010000035.1"/>
</dbReference>
<keyword evidence="1" id="KW-0472">Membrane</keyword>
<feature type="transmembrane region" description="Helical" evidence="1">
    <location>
        <begin position="41"/>
        <end position="60"/>
    </location>
</feature>
<reference evidence="3" key="1">
    <citation type="journal article" date="2019" name="Int. J. Syst. Evol. Microbiol.">
        <title>The Global Catalogue of Microorganisms (GCM) 10K type strain sequencing project: providing services to taxonomists for standard genome sequencing and annotation.</title>
        <authorList>
            <consortium name="The Broad Institute Genomics Platform"/>
            <consortium name="The Broad Institute Genome Sequencing Center for Infectious Disease"/>
            <person name="Wu L."/>
            <person name="Ma J."/>
        </authorList>
    </citation>
    <scope>NUCLEOTIDE SEQUENCE [LARGE SCALE GENOMIC DNA]</scope>
    <source>
        <strain evidence="3">CGMCC 1.13574</strain>
    </source>
</reference>
<evidence type="ECO:0000256" key="1">
    <source>
        <dbReference type="SAM" id="Phobius"/>
    </source>
</evidence>
<feature type="transmembrane region" description="Helical" evidence="1">
    <location>
        <begin position="72"/>
        <end position="96"/>
    </location>
</feature>
<proteinExistence type="predicted"/>
<feature type="transmembrane region" description="Helical" evidence="1">
    <location>
        <begin position="102"/>
        <end position="124"/>
    </location>
</feature>
<evidence type="ECO:0000313" key="2">
    <source>
        <dbReference type="EMBL" id="MFC4729055.1"/>
    </source>
</evidence>
<dbReference type="EMBL" id="JBHSGG010000035">
    <property type="protein sequence ID" value="MFC4729055.1"/>
    <property type="molecule type" value="Genomic_DNA"/>
</dbReference>
<organism evidence="2 3">
    <name type="scientific">Coralloluteibacterium thermophilum</name>
    <dbReference type="NCBI Taxonomy" id="2707049"/>
    <lineage>
        <taxon>Bacteria</taxon>
        <taxon>Pseudomonadati</taxon>
        <taxon>Pseudomonadota</taxon>
        <taxon>Gammaproteobacteria</taxon>
        <taxon>Lysobacterales</taxon>
        <taxon>Lysobacteraceae</taxon>
        <taxon>Coralloluteibacterium</taxon>
    </lineage>
</organism>
<feature type="transmembrane region" description="Helical" evidence="1">
    <location>
        <begin position="12"/>
        <end position="35"/>
    </location>
</feature>
<keyword evidence="1" id="KW-1133">Transmembrane helix</keyword>
<keyword evidence="3" id="KW-1185">Reference proteome</keyword>
<sequence>MAPANRAIVRNALLLPAVQIVLGLVGAVVIALLGHGAHAKAFLVGAAVVAAGFAVFGWRTGLQAPVVSAGRVFARLLVGSILKWVVIGVGLALAMAAPALPAAAVFAGAVAAYVGCLLCLPWLVR</sequence>
<accession>A0ABV9NMI8</accession>
<evidence type="ECO:0008006" key="4">
    <source>
        <dbReference type="Google" id="ProtNLM"/>
    </source>
</evidence>
<gene>
    <name evidence="2" type="ORF">ACFO3Q_12845</name>
</gene>
<evidence type="ECO:0000313" key="3">
    <source>
        <dbReference type="Proteomes" id="UP001595892"/>
    </source>
</evidence>